<proteinExistence type="predicted"/>
<evidence type="ECO:0008006" key="3">
    <source>
        <dbReference type="Google" id="ProtNLM"/>
    </source>
</evidence>
<dbReference type="Proteomes" id="UP000290408">
    <property type="component" value="Chromosome"/>
</dbReference>
<sequence>MTVAPQDAAGGSGGIAPGTVIVVGSLDGLPRPAALTALSSGVHARWSRGPQTAEGADGTVSLDGVTIADGRLLRSGAELLQVWGGREPAPFAHWWGRHARQASCAYVWHAPTERLVVLPDALGGATVFVHEVGGVQVLSSDYAALIGMLDDLGLRPEKDLMYQVERTVFGSGGLYETSHVGGRRVPTFTHLDITSGGLREVRYDVAPSLDEPRSYYEGLATVRADVLDSIAVIAAAPTEERIAHLTGGFDSRMVLGAILEAGVQDRFEFFCSGPPESRDREVADGLARTLGLVRSASAGLVPQHVGSFSDQQLALLGYTAGMSNVGPTGTEDPLDVIAAGGGYGELFRSFYTHAITGQGPAPWADGRALMTAMVGSAPDQGILSPRAFDLLAGRLTDVLTSIHESGVPADFVGDVYYSDVRNRYHMGATSLSWSRVGARVNPLYSVSALQAACELPGMARRANVLGYDLLESFGHDLSRYPFDKDRSSIEYRRQRRPRLGLPFPEGQVTWSVKPARPTSGPAPAPMSAERREIVLKRAKALDIIFWQSVNLESTQAVLRRVIEQTDLSTYAEVVNVSYLQDLARTGTWNRSRVRHLYWASTMLMWFGDESRL</sequence>
<accession>A0A4P6MY78</accession>
<dbReference type="AlphaFoldDB" id="A0A4P6MY78"/>
<dbReference type="EMBL" id="CP036164">
    <property type="protein sequence ID" value="QBF46690.1"/>
    <property type="molecule type" value="Genomic_DNA"/>
</dbReference>
<dbReference type="OrthoDB" id="4933754at2"/>
<dbReference type="RefSeq" id="WP_130629908.1">
    <property type="nucleotide sequence ID" value="NZ_CP036164.1"/>
</dbReference>
<evidence type="ECO:0000313" key="1">
    <source>
        <dbReference type="EMBL" id="QBF46690.1"/>
    </source>
</evidence>
<evidence type="ECO:0000313" key="2">
    <source>
        <dbReference type="Proteomes" id="UP000290408"/>
    </source>
</evidence>
<reference evidence="1 2" key="1">
    <citation type="submission" date="2019-02" db="EMBL/GenBank/DDBJ databases">
        <title>Genomic data mining of an Antarctic deep-sea actinobacterium, Janibacterlimosus P3-3-X1.</title>
        <authorList>
            <person name="Liao L."/>
            <person name="Chen B."/>
        </authorList>
    </citation>
    <scope>NUCLEOTIDE SEQUENCE [LARGE SCALE GENOMIC DNA]</scope>
    <source>
        <strain evidence="1 2">P3-3-X1</strain>
    </source>
</reference>
<protein>
    <recommendedName>
        <fullName evidence="3">Asparagine synthetase domain-containing protein</fullName>
    </recommendedName>
</protein>
<name>A0A4P6MY78_9MICO</name>
<gene>
    <name evidence="1" type="ORF">EXU32_10790</name>
</gene>
<dbReference type="KEGG" id="jli:EXU32_10790"/>
<organism evidence="1 2">
    <name type="scientific">Janibacter limosus</name>
    <dbReference type="NCBI Taxonomy" id="53458"/>
    <lineage>
        <taxon>Bacteria</taxon>
        <taxon>Bacillati</taxon>
        <taxon>Actinomycetota</taxon>
        <taxon>Actinomycetes</taxon>
        <taxon>Micrococcales</taxon>
        <taxon>Intrasporangiaceae</taxon>
        <taxon>Janibacter</taxon>
    </lineage>
</organism>
<keyword evidence="2" id="KW-1185">Reference proteome</keyword>